<dbReference type="Gene3D" id="2.130.10.10">
    <property type="entry name" value="YVTN repeat-like/Quinoprotein amine dehydrogenase"/>
    <property type="match status" value="1"/>
</dbReference>
<accession>A0ABD1WH08</accession>
<dbReference type="PANTHER" id="PTHR44099:SF4">
    <property type="entry name" value="RABCONNECTIN-3B, ISOFORM A"/>
    <property type="match status" value="1"/>
</dbReference>
<organism evidence="1 2">
    <name type="scientific">Forsythia ovata</name>
    <dbReference type="NCBI Taxonomy" id="205694"/>
    <lineage>
        <taxon>Eukaryota</taxon>
        <taxon>Viridiplantae</taxon>
        <taxon>Streptophyta</taxon>
        <taxon>Embryophyta</taxon>
        <taxon>Tracheophyta</taxon>
        <taxon>Spermatophyta</taxon>
        <taxon>Magnoliopsida</taxon>
        <taxon>eudicotyledons</taxon>
        <taxon>Gunneridae</taxon>
        <taxon>Pentapetalae</taxon>
        <taxon>asterids</taxon>
        <taxon>lamiids</taxon>
        <taxon>Lamiales</taxon>
        <taxon>Oleaceae</taxon>
        <taxon>Forsythieae</taxon>
        <taxon>Forsythia</taxon>
    </lineage>
</organism>
<dbReference type="EMBL" id="JBFOLJ010000003">
    <property type="protein sequence ID" value="KAL2547655.1"/>
    <property type="molecule type" value="Genomic_DNA"/>
</dbReference>
<dbReference type="InterPro" id="IPR015943">
    <property type="entry name" value="WD40/YVTN_repeat-like_dom_sf"/>
</dbReference>
<evidence type="ECO:0000313" key="2">
    <source>
        <dbReference type="Proteomes" id="UP001604277"/>
    </source>
</evidence>
<dbReference type="InterPro" id="IPR049916">
    <property type="entry name" value="WDR72-like"/>
</dbReference>
<dbReference type="SUPFAM" id="SSF50978">
    <property type="entry name" value="WD40 repeat-like"/>
    <property type="match status" value="1"/>
</dbReference>
<dbReference type="InterPro" id="IPR036322">
    <property type="entry name" value="WD40_repeat_dom_sf"/>
</dbReference>
<dbReference type="AlphaFoldDB" id="A0ABD1WH08"/>
<proteinExistence type="predicted"/>
<gene>
    <name evidence="1" type="ORF">Fot_09185</name>
</gene>
<dbReference type="Proteomes" id="UP001604277">
    <property type="component" value="Unassembled WGS sequence"/>
</dbReference>
<comment type="caution">
    <text evidence="1">The sequence shown here is derived from an EMBL/GenBank/DDBJ whole genome shotgun (WGS) entry which is preliminary data.</text>
</comment>
<reference evidence="2" key="1">
    <citation type="submission" date="2024-07" db="EMBL/GenBank/DDBJ databases">
        <title>Two chromosome-level genome assemblies of Korean endemic species Abeliophyllum distichum and Forsythia ovata (Oleaceae).</title>
        <authorList>
            <person name="Jang H."/>
        </authorList>
    </citation>
    <scope>NUCLEOTIDE SEQUENCE [LARGE SCALE GENOMIC DNA]</scope>
</reference>
<protein>
    <submittedName>
        <fullName evidence="1">Transducin/WD40 repeat-like superfamily protein</fullName>
    </submittedName>
</protein>
<sequence length="382" mass="41774">MPDWTSCVRGTSQDAMASQIIVAAALAVWYSSLVKPRLAIVVVHPLMKLVMATNEKYSCTAAEILAEGMESTWKACISSEIPRLIADIFFQVECVSGASANASAQNSAASLNIRETLVGILLPSLAMADIPGFLHVIESQIWSTASDSPVHVVSLMTLIRVVRGSPRNLAPYLDKVVTFILQTMDPGNLVMRKTCILSSMAALKEVVRMFPMVALNDTSSRLAVGDAIGDINNSSIRVYDMQSMSKIKEMTVTTAITALSFSPDGEGLVAFSENGLMIRWWSLGSVWWEKLSRNLVPVQCTKLIFVPPWEGFSPNSTRSSIMASALGNDRHANSPGNGQDSSEMDRLVLLIHNLDLSYRLEWVGERKVKLTQHGHELGTFQL</sequence>
<evidence type="ECO:0000313" key="1">
    <source>
        <dbReference type="EMBL" id="KAL2547655.1"/>
    </source>
</evidence>
<name>A0ABD1WH08_9LAMI</name>
<keyword evidence="2" id="KW-1185">Reference proteome</keyword>
<dbReference type="PANTHER" id="PTHR44099">
    <property type="entry name" value="RABCONNECTIN-3B, ISOFORM A"/>
    <property type="match status" value="1"/>
</dbReference>